<keyword evidence="2" id="KW-1185">Reference proteome</keyword>
<accession>A0A2K9V578</accession>
<protein>
    <submittedName>
        <fullName evidence="1">Uncharacterized protein</fullName>
    </submittedName>
</protein>
<proteinExistence type="predicted"/>
<evidence type="ECO:0000313" key="1">
    <source>
        <dbReference type="EMBL" id="AUV57295.1"/>
    </source>
</evidence>
<sequence length="63" mass="6944">MIILFSVGDFVKVKNTDIYGVVVALINVFDVAQHTDDMLAISITGSTETKLFNRSSVEKILPE</sequence>
<organism evidence="1 2">
    <name type="scientific">Lactobacillus phage Satyr</name>
    <dbReference type="NCBI Taxonomy" id="2070201"/>
    <lineage>
        <taxon>Viruses</taxon>
        <taxon>Duplodnaviria</taxon>
        <taxon>Heunggongvirae</taxon>
        <taxon>Uroviricota</taxon>
        <taxon>Caudoviricetes</taxon>
        <taxon>Tybeckvirinae</taxon>
        <taxon>Maenadvirus</taxon>
        <taxon>Maenadvirus satyr</taxon>
    </lineage>
</organism>
<name>A0A2K9V578_9CAUD</name>
<dbReference type="GeneID" id="54988129"/>
<evidence type="ECO:0000313" key="2">
    <source>
        <dbReference type="Proteomes" id="UP000241743"/>
    </source>
</evidence>
<dbReference type="Proteomes" id="UP000241743">
    <property type="component" value="Segment"/>
</dbReference>
<dbReference type="EMBL" id="MG744354">
    <property type="protein sequence ID" value="AUV57295.1"/>
    <property type="molecule type" value="Genomic_DNA"/>
</dbReference>
<reference evidence="1 2" key="1">
    <citation type="submission" date="2017-12" db="EMBL/GenBank/DDBJ databases">
        <title>Lactobacillus phages that infect wine-derived L. plantarum strains.</title>
        <authorList>
            <person name="Kyrkou I."/>
            <person name="Hestbjerg Hansen L."/>
        </authorList>
    </citation>
    <scope>NUCLEOTIDE SEQUENCE [LARGE SCALE GENOMIC DNA]</scope>
</reference>
<dbReference type="RefSeq" id="YP_009797706.1">
    <property type="nucleotide sequence ID" value="NC_047918.1"/>
</dbReference>
<dbReference type="KEGG" id="vg:54988129"/>